<feature type="domain" description="AMP-dependent synthetase/ligase" evidence="3">
    <location>
        <begin position="35"/>
        <end position="280"/>
    </location>
</feature>
<dbReference type="Pfam" id="PF00501">
    <property type="entry name" value="AMP-binding"/>
    <property type="match status" value="1"/>
</dbReference>
<dbReference type="InterPro" id="IPR000873">
    <property type="entry name" value="AMP-dep_synth/lig_dom"/>
</dbReference>
<dbReference type="OrthoDB" id="10253115at2759"/>
<reference evidence="6 7" key="1">
    <citation type="submission" date="2018-07" db="EMBL/GenBank/DDBJ databases">
        <title>Genome sequencing of oomycete isolates from Chile give support for New Zealand origin for Phytophthora kernoviae and make available the first Nothophytophthora sp. genome.</title>
        <authorList>
            <person name="Studholme D.J."/>
            <person name="Sanfuentes E."/>
            <person name="Panda P."/>
            <person name="Hill R."/>
            <person name="Sambles C."/>
            <person name="Grant M."/>
            <person name="Williams N.M."/>
            <person name="Mcdougal R.L."/>
        </authorList>
    </citation>
    <scope>NUCLEOTIDE SEQUENCE [LARGE SCALE GENOMIC DNA]</scope>
    <source>
        <strain evidence="5">Chile6</strain>
        <strain evidence="4">Chile7</strain>
    </source>
</reference>
<comment type="similarity">
    <text evidence="1">Belongs to the ATP-dependent AMP-binding enzyme family.</text>
</comment>
<evidence type="ECO:0000313" key="6">
    <source>
        <dbReference type="Proteomes" id="UP000277300"/>
    </source>
</evidence>
<dbReference type="EMBL" id="MBAD02002229">
    <property type="protein sequence ID" value="RLN48974.1"/>
    <property type="molecule type" value="Genomic_DNA"/>
</dbReference>
<name>A0A3F2RJB9_9STRA</name>
<protein>
    <recommendedName>
        <fullName evidence="3">AMP-dependent synthetase/ligase domain-containing protein</fullName>
    </recommendedName>
</protein>
<dbReference type="PANTHER" id="PTHR43201:SF5">
    <property type="entry name" value="MEDIUM-CHAIN ACYL-COA LIGASE ACSF2, MITOCHONDRIAL"/>
    <property type="match status" value="1"/>
</dbReference>
<dbReference type="Proteomes" id="UP000284657">
    <property type="component" value="Unassembled WGS sequence"/>
</dbReference>
<evidence type="ECO:0000256" key="2">
    <source>
        <dbReference type="ARBA" id="ARBA00022598"/>
    </source>
</evidence>
<organism evidence="5 6">
    <name type="scientific">Phytophthora kernoviae</name>
    <dbReference type="NCBI Taxonomy" id="325452"/>
    <lineage>
        <taxon>Eukaryota</taxon>
        <taxon>Sar</taxon>
        <taxon>Stramenopiles</taxon>
        <taxon>Oomycota</taxon>
        <taxon>Peronosporomycetes</taxon>
        <taxon>Peronosporales</taxon>
        <taxon>Peronosporaceae</taxon>
        <taxon>Phytophthora</taxon>
    </lineage>
</organism>
<dbReference type="PANTHER" id="PTHR43201">
    <property type="entry name" value="ACYL-COA SYNTHETASE"/>
    <property type="match status" value="1"/>
</dbReference>
<keyword evidence="2" id="KW-0436">Ligase</keyword>
<evidence type="ECO:0000256" key="1">
    <source>
        <dbReference type="ARBA" id="ARBA00006432"/>
    </source>
</evidence>
<evidence type="ECO:0000259" key="3">
    <source>
        <dbReference type="Pfam" id="PF00501"/>
    </source>
</evidence>
<dbReference type="SUPFAM" id="SSF56801">
    <property type="entry name" value="Acetyl-CoA synthetase-like"/>
    <property type="match status" value="1"/>
</dbReference>
<dbReference type="GO" id="GO:0031956">
    <property type="term" value="F:medium-chain fatty acid-CoA ligase activity"/>
    <property type="evidence" value="ECO:0007669"/>
    <property type="project" value="TreeGrafter"/>
</dbReference>
<sequence>MLAFVRSNGLARAVSSQSHLLLGARAASTVGATLDEAVERLPHKEALRSLKQDVRWSFKELNASVDDLANGFVDLQFAKGDVVAVWLPNNAENVLTHLAAAKAGLTLAVIDPEVSQPEEIAFILQDSKASGLVFEPKMAGRNQTDIVRSLFPELETFRARLEVFRPKNFRNLHSIITTSFEPVEGMLNFNGMMINSPEPYVMKALSKTLDEKTPIVVTYSKEEGKNPKKGAVLTHGDVLKQAEKLAKSLKLTATDKILLTGEEAGLSFAPLAAIAQNSQVVLPSSEFNEETVQQAMKVESCSIVGSGLENFKRV</sequence>
<gene>
    <name evidence="4" type="ORF">BBJ29_004089</name>
    <name evidence="5" type="ORF">BBP00_00007023</name>
</gene>
<dbReference type="GO" id="GO:0006631">
    <property type="term" value="P:fatty acid metabolic process"/>
    <property type="evidence" value="ECO:0007669"/>
    <property type="project" value="TreeGrafter"/>
</dbReference>
<evidence type="ECO:0000313" key="4">
    <source>
        <dbReference type="EMBL" id="RLN48974.1"/>
    </source>
</evidence>
<evidence type="ECO:0000313" key="5">
    <source>
        <dbReference type="EMBL" id="RLN58386.1"/>
    </source>
</evidence>
<dbReference type="EMBL" id="MBDO02000264">
    <property type="protein sequence ID" value="RLN58386.1"/>
    <property type="molecule type" value="Genomic_DNA"/>
</dbReference>
<accession>A0A3F2RJB9</accession>
<dbReference type="Proteomes" id="UP000277300">
    <property type="component" value="Unassembled WGS sequence"/>
</dbReference>
<dbReference type="InterPro" id="IPR042099">
    <property type="entry name" value="ANL_N_sf"/>
</dbReference>
<comment type="caution">
    <text evidence="5">The sequence shown here is derived from an EMBL/GenBank/DDBJ whole genome shotgun (WGS) entry which is preliminary data.</text>
</comment>
<dbReference type="Gene3D" id="3.40.50.12780">
    <property type="entry name" value="N-terminal domain of ligase-like"/>
    <property type="match status" value="1"/>
</dbReference>
<dbReference type="AlphaFoldDB" id="A0A3F2RJB9"/>
<proteinExistence type="inferred from homology"/>
<evidence type="ECO:0000313" key="7">
    <source>
        <dbReference type="Proteomes" id="UP000284657"/>
    </source>
</evidence>